<evidence type="ECO:0000313" key="5">
    <source>
        <dbReference type="EMBL" id="KPU46054.1"/>
    </source>
</evidence>
<keyword evidence="3 5" id="KW-0808">Transferase</keyword>
<reference evidence="5 6" key="1">
    <citation type="submission" date="2015-09" db="EMBL/GenBank/DDBJ databases">
        <title>Genome sequence of Oxobacter pfennigii DSM 3222.</title>
        <authorList>
            <person name="Poehlein A."/>
            <person name="Bengelsdorf F.R."/>
            <person name="Schiel-Bengelsdorf B."/>
            <person name="Duerre P."/>
            <person name="Daniel R."/>
        </authorList>
    </citation>
    <scope>NUCLEOTIDE SEQUENCE [LARGE SCALE GENOMIC DNA]</scope>
    <source>
        <strain evidence="5 6">DSM 3222</strain>
    </source>
</reference>
<comment type="caution">
    <text evidence="5">The sequence shown here is derived from an EMBL/GenBank/DDBJ whole genome shotgun (WGS) entry which is preliminary data.</text>
</comment>
<accession>A0A0P8WBP5</accession>
<dbReference type="InterPro" id="IPR039528">
    <property type="entry name" value="DPM1-like"/>
</dbReference>
<organism evidence="5 6">
    <name type="scientific">Oxobacter pfennigii</name>
    <dbReference type="NCBI Taxonomy" id="36849"/>
    <lineage>
        <taxon>Bacteria</taxon>
        <taxon>Bacillati</taxon>
        <taxon>Bacillota</taxon>
        <taxon>Clostridia</taxon>
        <taxon>Eubacteriales</taxon>
        <taxon>Clostridiaceae</taxon>
        <taxon>Oxobacter</taxon>
    </lineage>
</organism>
<dbReference type="CDD" id="cd04179">
    <property type="entry name" value="DPM_DPG-synthase_like"/>
    <property type="match status" value="1"/>
</dbReference>
<dbReference type="AlphaFoldDB" id="A0A0P8WBP5"/>
<feature type="domain" description="Glycosyltransferase 2-like" evidence="4">
    <location>
        <begin position="27"/>
        <end position="195"/>
    </location>
</feature>
<dbReference type="InterPro" id="IPR001173">
    <property type="entry name" value="Glyco_trans_2-like"/>
</dbReference>
<evidence type="ECO:0000256" key="3">
    <source>
        <dbReference type="ARBA" id="ARBA00022679"/>
    </source>
</evidence>
<dbReference type="Pfam" id="PF00535">
    <property type="entry name" value="Glycos_transf_2"/>
    <property type="match status" value="1"/>
</dbReference>
<dbReference type="STRING" id="36849.OXPF_05350"/>
<keyword evidence="2 5" id="KW-0328">Glycosyltransferase</keyword>
<dbReference type="PANTHER" id="PTHR43398">
    <property type="entry name" value="DOLICHOL-PHOSPHATE MANNOSYLTRANSFERASE SUBUNIT 1"/>
    <property type="match status" value="1"/>
</dbReference>
<comment type="similarity">
    <text evidence="1">Belongs to the glycosyltransferase 2 family.</text>
</comment>
<dbReference type="GO" id="GO:0047267">
    <property type="term" value="F:undecaprenyl-phosphate mannosyltransferase activity"/>
    <property type="evidence" value="ECO:0007669"/>
    <property type="project" value="UniProtKB-EC"/>
</dbReference>
<dbReference type="EC" id="2.4.1.54" evidence="5"/>
<dbReference type="InterPro" id="IPR029044">
    <property type="entry name" value="Nucleotide-diphossugar_trans"/>
</dbReference>
<dbReference type="EMBL" id="LKET01000016">
    <property type="protein sequence ID" value="KPU46054.1"/>
    <property type="molecule type" value="Genomic_DNA"/>
</dbReference>
<dbReference type="GO" id="GO:0004582">
    <property type="term" value="F:dolichyl-phosphate beta-D-mannosyltransferase activity"/>
    <property type="evidence" value="ECO:0007669"/>
    <property type="project" value="InterPro"/>
</dbReference>
<dbReference type="GO" id="GO:0009247">
    <property type="term" value="P:glycolipid biosynthetic process"/>
    <property type="evidence" value="ECO:0007669"/>
    <property type="project" value="TreeGrafter"/>
</dbReference>
<dbReference type="PANTHER" id="PTHR43398:SF1">
    <property type="entry name" value="DOLICHOL-PHOSPHATE MANNOSYLTRANSFERASE SUBUNIT 1"/>
    <property type="match status" value="1"/>
</dbReference>
<dbReference type="SUPFAM" id="SSF53448">
    <property type="entry name" value="Nucleotide-diphospho-sugar transferases"/>
    <property type="match status" value="1"/>
</dbReference>
<proteinExistence type="inferred from homology"/>
<dbReference type="Gene3D" id="3.90.550.10">
    <property type="entry name" value="Spore Coat Polysaccharide Biosynthesis Protein SpsA, Chain A"/>
    <property type="match status" value="1"/>
</dbReference>
<dbReference type="GO" id="GO:0016020">
    <property type="term" value="C:membrane"/>
    <property type="evidence" value="ECO:0007669"/>
    <property type="project" value="GOC"/>
</dbReference>
<name>A0A0P8WBP5_9CLOT</name>
<keyword evidence="6" id="KW-1185">Reference proteome</keyword>
<gene>
    <name evidence="5" type="ORF">OXPF_05350</name>
</gene>
<evidence type="ECO:0000256" key="1">
    <source>
        <dbReference type="ARBA" id="ARBA00006739"/>
    </source>
</evidence>
<dbReference type="Proteomes" id="UP000050326">
    <property type="component" value="Unassembled WGS sequence"/>
</dbReference>
<evidence type="ECO:0000259" key="4">
    <source>
        <dbReference type="Pfam" id="PF00535"/>
    </source>
</evidence>
<evidence type="ECO:0000256" key="2">
    <source>
        <dbReference type="ARBA" id="ARBA00022676"/>
    </source>
</evidence>
<protein>
    <submittedName>
        <fullName evidence="5">Undecaprenyl-phosphate mannosyltransferase</fullName>
        <ecNumber evidence="5">2.4.1.54</ecNumber>
    </submittedName>
</protein>
<evidence type="ECO:0000313" key="6">
    <source>
        <dbReference type="Proteomes" id="UP000050326"/>
    </source>
</evidence>
<dbReference type="PATRIC" id="fig|36849.3.peg.569"/>
<sequence>MMENLQIILNALKFKERMINLKLYTLLPCYNEGEALPKLLNSMNDYFKIRKLKYEIVIINDGSTDGTLSEAKKWQGDLNIKILNHEGNKGLGEAVHTGLFYFLNICNSGDYAVVMDADNTHNPMIIDSMLDKMKSGCDVVIASRYEEGGEEIGLSLLRRMFSFGANTLLNAFFNIKNVKDYTCGYRMYSATAIKKAYAYYSDSFIEESGFTCMAEILIKLNHIGLIIKEVPLILRYDQKMGKSKMKVIKTIRRYFFLLRTTKKYRPKPINKPVLLPNKQK</sequence>